<keyword evidence="9" id="KW-1185">Reference proteome</keyword>
<dbReference type="InterPro" id="IPR047021">
    <property type="entry name" value="REXO1/3/4-like"/>
</dbReference>
<dbReference type="InterPro" id="IPR012337">
    <property type="entry name" value="RNaseH-like_sf"/>
</dbReference>
<evidence type="ECO:0000259" key="7">
    <source>
        <dbReference type="SMART" id="SM00479"/>
    </source>
</evidence>
<evidence type="ECO:0000313" key="9">
    <source>
        <dbReference type="Proteomes" id="UP001149090"/>
    </source>
</evidence>
<accession>A0A9Q0LAF6</accession>
<comment type="similarity">
    <text evidence="2">Belongs to the REXO1/REXO3 family.</text>
</comment>
<dbReference type="InterPro" id="IPR034922">
    <property type="entry name" value="REX1-like_exo"/>
</dbReference>
<organism evidence="8 9">
    <name type="scientific">Anaeramoeba ignava</name>
    <name type="common">Anaerobic marine amoeba</name>
    <dbReference type="NCBI Taxonomy" id="1746090"/>
    <lineage>
        <taxon>Eukaryota</taxon>
        <taxon>Metamonada</taxon>
        <taxon>Anaeramoebidae</taxon>
        <taxon>Anaeramoeba</taxon>
    </lineage>
</organism>
<dbReference type="FunFam" id="3.30.420.10:FF:000019">
    <property type="entry name" value="RNA exonuclease NEF-sp"/>
    <property type="match status" value="1"/>
</dbReference>
<evidence type="ECO:0000256" key="3">
    <source>
        <dbReference type="ARBA" id="ARBA00022722"/>
    </source>
</evidence>
<dbReference type="GO" id="GO:0004527">
    <property type="term" value="F:exonuclease activity"/>
    <property type="evidence" value="ECO:0007669"/>
    <property type="project" value="UniProtKB-KW"/>
</dbReference>
<evidence type="ECO:0000313" key="8">
    <source>
        <dbReference type="EMBL" id="KAJ5068325.1"/>
    </source>
</evidence>
<evidence type="ECO:0000256" key="1">
    <source>
        <dbReference type="ARBA" id="ARBA00004123"/>
    </source>
</evidence>
<dbReference type="SUPFAM" id="SSF53098">
    <property type="entry name" value="Ribonuclease H-like"/>
    <property type="match status" value="1"/>
</dbReference>
<dbReference type="InterPro" id="IPR036397">
    <property type="entry name" value="RNaseH_sf"/>
</dbReference>
<evidence type="ECO:0000256" key="6">
    <source>
        <dbReference type="ARBA" id="ARBA00023242"/>
    </source>
</evidence>
<keyword evidence="4" id="KW-0378">Hydrolase</keyword>
<dbReference type="Gene3D" id="3.30.420.10">
    <property type="entry name" value="Ribonuclease H-like superfamily/Ribonuclease H"/>
    <property type="match status" value="1"/>
</dbReference>
<dbReference type="CDD" id="cd06145">
    <property type="entry name" value="REX1_like"/>
    <property type="match status" value="1"/>
</dbReference>
<gene>
    <name evidence="8" type="ORF">M0811_12437</name>
</gene>
<dbReference type="PANTHER" id="PTHR12801">
    <property type="entry name" value="RNA EXONUCLEASE REXO1 / RECO3 FAMILY MEMBER-RELATED"/>
    <property type="match status" value="1"/>
</dbReference>
<sequence>MDSNQTEKIKISIQSNQIFHNILNIRETRKLFHYLLSFEKNEPKWIQIANAELIKQIIFIYCPGLDYQIYDQYQVFLPQLKHEILHSEFLQTIPITRNVEFSSHFSYFLRLFNVPNSGQPIAGKKETIKRKRRKTRKKKREQKFLLLEKMIEEEKPLIEVDQLLLSEEQLATNGYPNEEKNPEFLRTKPVADLVHLDKQNKIEKNREILALDCEMCQTKEGMELTRITIVDLLYQVIYDELVLPENPVIDYKTKYSGITREILSKARKKLAEVQQEFIQMVPRETIIVGHSLNNDLISLKVIHPKIIDTSLIYSNFQNPENKPALKWLSSKLLFHEIQNNAKGHDSVVDCVTSLKLLKLKLMKGISFGKQQFDDKKLDLFLDNIVSFKFGTNKPMNFVIPSHLTQVVEFFTHFNKQMFLTNSDEDQIAKISNLFLQVDLKKANEPKNNQKKEEKTLPNSTPLTFLVCDQVLNSAHEFDHILIDSETETENNFEKKTIPLVNLDRHLKNIFSIIPKNSLIIFLANRDQVRYNFQKSNQNEQEELNYLKNENRRGIFFIEIR</sequence>
<keyword evidence="6" id="KW-0539">Nucleus</keyword>
<protein>
    <recommendedName>
        <fullName evidence="7">Exonuclease domain-containing protein</fullName>
    </recommendedName>
</protein>
<dbReference type="EMBL" id="JAPDFW010000117">
    <property type="protein sequence ID" value="KAJ5068325.1"/>
    <property type="molecule type" value="Genomic_DNA"/>
</dbReference>
<comment type="caution">
    <text evidence="8">The sequence shown here is derived from an EMBL/GenBank/DDBJ whole genome shotgun (WGS) entry which is preliminary data.</text>
</comment>
<dbReference type="InterPro" id="IPR013520">
    <property type="entry name" value="Ribonucl_H"/>
</dbReference>
<dbReference type="GO" id="GO:0003676">
    <property type="term" value="F:nucleic acid binding"/>
    <property type="evidence" value="ECO:0007669"/>
    <property type="project" value="InterPro"/>
</dbReference>
<comment type="subcellular location">
    <subcellularLocation>
        <location evidence="1">Nucleus</location>
    </subcellularLocation>
</comment>
<evidence type="ECO:0000256" key="4">
    <source>
        <dbReference type="ARBA" id="ARBA00022801"/>
    </source>
</evidence>
<dbReference type="GO" id="GO:0005634">
    <property type="term" value="C:nucleus"/>
    <property type="evidence" value="ECO:0007669"/>
    <property type="project" value="UniProtKB-SubCell"/>
</dbReference>
<dbReference type="PANTHER" id="PTHR12801:SF115">
    <property type="entry name" value="FI18136P1-RELATED"/>
    <property type="match status" value="1"/>
</dbReference>
<dbReference type="SMART" id="SM00479">
    <property type="entry name" value="EXOIII"/>
    <property type="match status" value="1"/>
</dbReference>
<name>A0A9Q0LAF6_ANAIG</name>
<dbReference type="OrthoDB" id="206335at2759"/>
<evidence type="ECO:0000256" key="2">
    <source>
        <dbReference type="ARBA" id="ARBA00006357"/>
    </source>
</evidence>
<evidence type="ECO:0000256" key="5">
    <source>
        <dbReference type="ARBA" id="ARBA00022839"/>
    </source>
</evidence>
<keyword evidence="3" id="KW-0540">Nuclease</keyword>
<reference evidence="8" key="1">
    <citation type="submission" date="2022-10" db="EMBL/GenBank/DDBJ databases">
        <title>Novel sulphate-reducing endosymbionts in the free-living metamonad Anaeramoeba.</title>
        <authorList>
            <person name="Jerlstrom-Hultqvist J."/>
            <person name="Cepicka I."/>
            <person name="Gallot-Lavallee L."/>
            <person name="Salas-Leiva D."/>
            <person name="Curtis B.A."/>
            <person name="Zahonova K."/>
            <person name="Pipaliya S."/>
            <person name="Dacks J."/>
            <person name="Roger A.J."/>
        </authorList>
    </citation>
    <scope>NUCLEOTIDE SEQUENCE</scope>
    <source>
        <strain evidence="8">BMAN</strain>
    </source>
</reference>
<dbReference type="AlphaFoldDB" id="A0A9Q0LAF6"/>
<feature type="domain" description="Exonuclease" evidence="7">
    <location>
        <begin position="207"/>
        <end position="366"/>
    </location>
</feature>
<proteinExistence type="inferred from homology"/>
<keyword evidence="5" id="KW-0269">Exonuclease</keyword>
<dbReference type="Proteomes" id="UP001149090">
    <property type="component" value="Unassembled WGS sequence"/>
</dbReference>